<protein>
    <submittedName>
        <fullName evidence="2">Uncharacterized protein</fullName>
    </submittedName>
</protein>
<keyword evidence="3" id="KW-1185">Reference proteome</keyword>
<dbReference type="AlphaFoldDB" id="L9XYJ8"/>
<feature type="compositionally biased region" description="Low complexity" evidence="1">
    <location>
        <begin position="71"/>
        <end position="80"/>
    </location>
</feature>
<sequence length="88" mass="8966">MEDHCIAVGAPVETANETIPQRGLVLPLTATFFGAEPASALREPHGQSGSRPSKSCPPSADRRSTASEPSARGAATAGAALEPRGDRA</sequence>
<dbReference type="OrthoDB" id="379476at2157"/>
<feature type="region of interest" description="Disordered" evidence="1">
    <location>
        <begin position="37"/>
        <end position="88"/>
    </location>
</feature>
<evidence type="ECO:0000313" key="3">
    <source>
        <dbReference type="Proteomes" id="UP000011632"/>
    </source>
</evidence>
<reference evidence="2 3" key="1">
    <citation type="journal article" date="2014" name="PLoS Genet.">
        <title>Phylogenetically driven sequencing of extremely halophilic archaea reveals strategies for static and dynamic osmo-response.</title>
        <authorList>
            <person name="Becker E.A."/>
            <person name="Seitzer P.M."/>
            <person name="Tritt A."/>
            <person name="Larsen D."/>
            <person name="Krusor M."/>
            <person name="Yao A.I."/>
            <person name="Wu D."/>
            <person name="Madern D."/>
            <person name="Eisen J.A."/>
            <person name="Darling A.E."/>
            <person name="Facciotti M.T."/>
        </authorList>
    </citation>
    <scope>NUCLEOTIDE SEQUENCE [LARGE SCALE GENOMIC DNA]</scope>
    <source>
        <strain evidence="2 3">JCM 10478</strain>
    </source>
</reference>
<comment type="caution">
    <text evidence="2">The sequence shown here is derived from an EMBL/GenBank/DDBJ whole genome shotgun (WGS) entry which is preliminary data.</text>
</comment>
<dbReference type="EMBL" id="AOID01000033">
    <property type="protein sequence ID" value="ELY66885.1"/>
    <property type="molecule type" value="Genomic_DNA"/>
</dbReference>
<dbReference type="Proteomes" id="UP000011632">
    <property type="component" value="Unassembled WGS sequence"/>
</dbReference>
<name>L9XYJ8_9EURY</name>
<proteinExistence type="predicted"/>
<dbReference type="RefSeq" id="WP_006431614.1">
    <property type="nucleotide sequence ID" value="NZ_AOID01000033.1"/>
</dbReference>
<dbReference type="STRING" id="1227496.C489_12612"/>
<accession>L9XYJ8</accession>
<evidence type="ECO:0000313" key="2">
    <source>
        <dbReference type="EMBL" id="ELY66885.1"/>
    </source>
</evidence>
<gene>
    <name evidence="2" type="ORF">C489_12612</name>
</gene>
<evidence type="ECO:0000256" key="1">
    <source>
        <dbReference type="SAM" id="MobiDB-lite"/>
    </source>
</evidence>
<organism evidence="2 3">
    <name type="scientific">Natrinema versiforme JCM 10478</name>
    <dbReference type="NCBI Taxonomy" id="1227496"/>
    <lineage>
        <taxon>Archaea</taxon>
        <taxon>Methanobacteriati</taxon>
        <taxon>Methanobacteriota</taxon>
        <taxon>Stenosarchaea group</taxon>
        <taxon>Halobacteria</taxon>
        <taxon>Halobacteriales</taxon>
        <taxon>Natrialbaceae</taxon>
        <taxon>Natrinema</taxon>
    </lineage>
</organism>